<accession>A0A1B8ZSI0</accession>
<feature type="transmembrane region" description="Helical" evidence="1">
    <location>
        <begin position="90"/>
        <end position="106"/>
    </location>
</feature>
<dbReference type="Gene3D" id="1.20.1260.10">
    <property type="match status" value="1"/>
</dbReference>
<evidence type="ECO:0000313" key="3">
    <source>
        <dbReference type="EMBL" id="OCA74544.1"/>
    </source>
</evidence>
<dbReference type="InterPro" id="IPR005183">
    <property type="entry name" value="DUF305_CopM-like"/>
</dbReference>
<keyword evidence="1" id="KW-1133">Transmembrane helix</keyword>
<comment type="caution">
    <text evidence="3">The sequence shown here is derived from an EMBL/GenBank/DDBJ whole genome shotgun (WGS) entry which is preliminary data.</text>
</comment>
<dbReference type="Proteomes" id="UP000093432">
    <property type="component" value="Unassembled WGS sequence"/>
</dbReference>
<sequence length="175" mass="20693">MKSRQHTEMDHSSGNEERHSAYSMYWRFALMAVVMFVAMYFIMFAMIDGFENLIPNLNNLYMTLLMVSVMMLIELWMMRRMYTHPKINRIIGVIAVILGVFSWLGIREQINIGDRQFVKGMIPHHAAALLMSEKAKLNDPDLIRLKKNILETQADEIELMKRKLKEFEKYKQDKN</sequence>
<gene>
    <name evidence="3" type="ORF">BBI00_09470</name>
</gene>
<reference evidence="4" key="1">
    <citation type="submission" date="2016-07" db="EMBL/GenBank/DDBJ databases">
        <authorList>
            <person name="Florea S."/>
            <person name="Webb J.S."/>
            <person name="Jaromczyk J."/>
            <person name="Schardl C.L."/>
        </authorList>
    </citation>
    <scope>NUCLEOTIDE SEQUENCE [LARGE SCALE GENOMIC DNA]</scope>
    <source>
        <strain evidence="4">CC-VM-7</strain>
    </source>
</reference>
<protein>
    <submittedName>
        <fullName evidence="3">DUF305 domain-containing protein</fullName>
    </submittedName>
</protein>
<evidence type="ECO:0000313" key="4">
    <source>
        <dbReference type="Proteomes" id="UP000093432"/>
    </source>
</evidence>
<name>A0A1B8ZSI0_9FLAO</name>
<proteinExistence type="predicted"/>
<dbReference type="InterPro" id="IPR012347">
    <property type="entry name" value="Ferritin-like"/>
</dbReference>
<keyword evidence="1" id="KW-0812">Transmembrane</keyword>
<dbReference type="AlphaFoldDB" id="A0A1B8ZSI0"/>
<evidence type="ECO:0000256" key="1">
    <source>
        <dbReference type="SAM" id="Phobius"/>
    </source>
</evidence>
<feature type="transmembrane region" description="Helical" evidence="1">
    <location>
        <begin position="28"/>
        <end position="47"/>
    </location>
</feature>
<dbReference type="EMBL" id="MAYG01000001">
    <property type="protein sequence ID" value="OCA74544.1"/>
    <property type="molecule type" value="Genomic_DNA"/>
</dbReference>
<feature type="transmembrane region" description="Helical" evidence="1">
    <location>
        <begin position="59"/>
        <end position="78"/>
    </location>
</feature>
<dbReference type="Pfam" id="PF03713">
    <property type="entry name" value="DUF305"/>
    <property type="match status" value="1"/>
</dbReference>
<feature type="domain" description="DUF305" evidence="2">
    <location>
        <begin position="114"/>
        <end position="162"/>
    </location>
</feature>
<keyword evidence="1" id="KW-0472">Membrane</keyword>
<organism evidence="3 4">
    <name type="scientific">Chryseobacterium arthrosphaerae</name>
    <dbReference type="NCBI Taxonomy" id="651561"/>
    <lineage>
        <taxon>Bacteria</taxon>
        <taxon>Pseudomonadati</taxon>
        <taxon>Bacteroidota</taxon>
        <taxon>Flavobacteriia</taxon>
        <taxon>Flavobacteriales</taxon>
        <taxon>Weeksellaceae</taxon>
        <taxon>Chryseobacterium group</taxon>
        <taxon>Chryseobacterium</taxon>
    </lineage>
</organism>
<evidence type="ECO:0000259" key="2">
    <source>
        <dbReference type="Pfam" id="PF03713"/>
    </source>
</evidence>
<dbReference type="STRING" id="651561.BBI00_09470"/>